<dbReference type="AlphaFoldDB" id="U5BW72"/>
<dbReference type="EMBL" id="AWXR01000032">
    <property type="protein sequence ID" value="ERM82133.1"/>
    <property type="molecule type" value="Genomic_DNA"/>
</dbReference>
<organism evidence="1 2">
    <name type="scientific">Rhodonellum psychrophilum GCM71 = DSM 17998</name>
    <dbReference type="NCBI Taxonomy" id="1123057"/>
    <lineage>
        <taxon>Bacteria</taxon>
        <taxon>Pseudomonadati</taxon>
        <taxon>Bacteroidota</taxon>
        <taxon>Cytophagia</taxon>
        <taxon>Cytophagales</taxon>
        <taxon>Cytophagaceae</taxon>
        <taxon>Rhodonellum</taxon>
    </lineage>
</organism>
<protein>
    <submittedName>
        <fullName evidence="1">Uncharacterized protein</fullName>
    </submittedName>
</protein>
<evidence type="ECO:0000313" key="2">
    <source>
        <dbReference type="Proteomes" id="UP000016843"/>
    </source>
</evidence>
<proteinExistence type="predicted"/>
<name>U5BW72_9BACT</name>
<keyword evidence="2" id="KW-1185">Reference proteome</keyword>
<comment type="caution">
    <text evidence="1">The sequence shown here is derived from an EMBL/GenBank/DDBJ whole genome shotgun (WGS) entry which is preliminary data.</text>
</comment>
<evidence type="ECO:0000313" key="1">
    <source>
        <dbReference type="EMBL" id="ERM82133.1"/>
    </source>
</evidence>
<accession>U5BW72</accession>
<gene>
    <name evidence="1" type="ORF">P872_08160</name>
</gene>
<reference evidence="1 2" key="1">
    <citation type="journal article" date="2013" name="Genome Announc.">
        <title>Draft Genome Sequence of the Psychrophilic and Alkaliphilic Rhodonellum psychrophilum Strain GCM71T.</title>
        <authorList>
            <person name="Hauptmann A.L."/>
            <person name="Glaring M.A."/>
            <person name="Hallin P.F."/>
            <person name="Prieme A."/>
            <person name="Stougaard P."/>
        </authorList>
    </citation>
    <scope>NUCLEOTIDE SEQUENCE [LARGE SCALE GENOMIC DNA]</scope>
    <source>
        <strain evidence="1 2">GCM71</strain>
    </source>
</reference>
<sequence>MKTRAKSRQEVADEYGISTKTFTRWLKKEGLVISSGLLTPKEQALIYVCFGNPRQKV</sequence>
<dbReference type="Proteomes" id="UP000016843">
    <property type="component" value="Unassembled WGS sequence"/>
</dbReference>